<evidence type="ECO:0000313" key="11">
    <source>
        <dbReference type="RefSeq" id="XP_003739397.1"/>
    </source>
</evidence>
<keyword evidence="10" id="KW-1185">Reference proteome</keyword>
<evidence type="ECO:0000256" key="8">
    <source>
        <dbReference type="RuleBase" id="RU365072"/>
    </source>
</evidence>
<proteinExistence type="inferred from homology"/>
<dbReference type="AlphaFoldDB" id="A0AAJ6QP71"/>
<name>A0AAJ6QP71_9ACAR</name>
<gene>
    <name evidence="11" type="primary">LOC100899400</name>
</gene>
<feature type="region of interest" description="Disordered" evidence="9">
    <location>
        <begin position="1"/>
        <end position="41"/>
    </location>
</feature>
<dbReference type="GO" id="GO:0017056">
    <property type="term" value="F:structural constituent of nuclear pore"/>
    <property type="evidence" value="ECO:0007669"/>
    <property type="project" value="UniProtKB-UniRule"/>
</dbReference>
<evidence type="ECO:0000256" key="7">
    <source>
        <dbReference type="ARBA" id="ARBA00023242"/>
    </source>
</evidence>
<dbReference type="RefSeq" id="XP_003739397.1">
    <property type="nucleotide sequence ID" value="XM_003739349.2"/>
</dbReference>
<dbReference type="InterPro" id="IPR007252">
    <property type="entry name" value="Nup84/Nup107"/>
</dbReference>
<dbReference type="KEGG" id="goe:100899400"/>
<evidence type="ECO:0000256" key="1">
    <source>
        <dbReference type="ARBA" id="ARBA00009510"/>
    </source>
</evidence>
<dbReference type="GO" id="GO:0006606">
    <property type="term" value="P:protein import into nucleus"/>
    <property type="evidence" value="ECO:0007669"/>
    <property type="project" value="TreeGrafter"/>
</dbReference>
<dbReference type="Gene3D" id="1.10.3450.20">
    <property type="match status" value="1"/>
</dbReference>
<dbReference type="Gene3D" id="1.20.190.50">
    <property type="match status" value="1"/>
</dbReference>
<evidence type="ECO:0000256" key="5">
    <source>
        <dbReference type="ARBA" id="ARBA00023010"/>
    </source>
</evidence>
<protein>
    <recommendedName>
        <fullName evidence="8">Nuclear pore complex protein</fullName>
    </recommendedName>
</protein>
<keyword evidence="5 8" id="KW-0811">Translocation</keyword>
<feature type="compositionally biased region" description="Polar residues" evidence="9">
    <location>
        <begin position="21"/>
        <end position="41"/>
    </location>
</feature>
<evidence type="ECO:0000256" key="4">
    <source>
        <dbReference type="ARBA" id="ARBA00022927"/>
    </source>
</evidence>
<keyword evidence="6 8" id="KW-0906">Nuclear pore complex</keyword>
<evidence type="ECO:0000256" key="6">
    <source>
        <dbReference type="ARBA" id="ARBA00023132"/>
    </source>
</evidence>
<evidence type="ECO:0000256" key="3">
    <source>
        <dbReference type="ARBA" id="ARBA00022816"/>
    </source>
</evidence>
<reference evidence="11" key="1">
    <citation type="submission" date="2025-08" db="UniProtKB">
        <authorList>
            <consortium name="RefSeq"/>
        </authorList>
    </citation>
    <scope>IDENTIFICATION</scope>
</reference>
<keyword evidence="8" id="KW-0472">Membrane</keyword>
<dbReference type="GO" id="GO:0031080">
    <property type="term" value="C:nuclear pore outer ring"/>
    <property type="evidence" value="ECO:0007669"/>
    <property type="project" value="TreeGrafter"/>
</dbReference>
<evidence type="ECO:0000313" key="10">
    <source>
        <dbReference type="Proteomes" id="UP000694867"/>
    </source>
</evidence>
<keyword evidence="2 8" id="KW-0813">Transport</keyword>
<comment type="similarity">
    <text evidence="1 8">Belongs to the nucleoporin Nup84/Nup107 family.</text>
</comment>
<dbReference type="GO" id="GO:0000973">
    <property type="term" value="P:post-transcriptional tethering of RNA polymerase II gene DNA at nuclear periphery"/>
    <property type="evidence" value="ECO:0007669"/>
    <property type="project" value="TreeGrafter"/>
</dbReference>
<evidence type="ECO:0000256" key="2">
    <source>
        <dbReference type="ARBA" id="ARBA00022448"/>
    </source>
</evidence>
<keyword evidence="4" id="KW-0653">Protein transport</keyword>
<dbReference type="GO" id="GO:0006406">
    <property type="term" value="P:mRNA export from nucleus"/>
    <property type="evidence" value="ECO:0007669"/>
    <property type="project" value="TreeGrafter"/>
</dbReference>
<dbReference type="Pfam" id="PF04121">
    <property type="entry name" value="Nup84_Nup100"/>
    <property type="match status" value="1"/>
</dbReference>
<keyword evidence="7 8" id="KW-0539">Nucleus</keyword>
<dbReference type="PANTHER" id="PTHR13003">
    <property type="entry name" value="NUP107-RELATED"/>
    <property type="match status" value="1"/>
</dbReference>
<organism evidence="10 11">
    <name type="scientific">Galendromus occidentalis</name>
    <name type="common">western predatory mite</name>
    <dbReference type="NCBI Taxonomy" id="34638"/>
    <lineage>
        <taxon>Eukaryota</taxon>
        <taxon>Metazoa</taxon>
        <taxon>Ecdysozoa</taxon>
        <taxon>Arthropoda</taxon>
        <taxon>Chelicerata</taxon>
        <taxon>Arachnida</taxon>
        <taxon>Acari</taxon>
        <taxon>Parasitiformes</taxon>
        <taxon>Mesostigmata</taxon>
        <taxon>Gamasina</taxon>
        <taxon>Phytoseioidea</taxon>
        <taxon>Phytoseiidae</taxon>
        <taxon>Typhlodrominae</taxon>
        <taxon>Galendromus</taxon>
    </lineage>
</organism>
<dbReference type="CTD" id="57122"/>
<sequence length="885" mass="100296">MISSTPRQNRRAQTPDHERSVYSTLFPTTPTSSRTNRGPIDNSISEYTVNLAALESTAQTLNTSIKDKQAPASREAHREFCDAQYAMGRNESFLIDPIPLIERYSKLSAEVEDKLQGRAPEIRDLNKFFHKEKYTWTLAWALLNAAQGGDTDIDVDYHMRLPASDAEEIEDLFDSSCAFRMAQTLVDWLEKRYEEEKCSSNTASLHAFKESGGMYEATRQGLAKGKGSPGSITELDPDAPLRQNRAFHDQDVEDEQRLFRCVFELVRAGNFPKAQKLAMGQGYFMLAAGMQGWMAFRGNIRDDSGALLPDEGNPYRDVWKIVVWKKLNDERVSVPERAIYAALCGNLEMLLPMCPTWEDQLWAHLKTLVDVAIELHLRNARGADLGPLPDDYPKENETLQQILSGLEARVELEGQDFFRQIHKFLMLQDVDGLIDFMYNFCVEISDVENHGSLPGHHLRLMANLALFLKYSRNLQQSVEKIDLIVAFYVQRLIDEEIFDIVPKYVLHLPDVLRETCYLRLLTVLQDLTEKERLDIILAAQRQDIAIFKYIMKFVYDAIHCGNDNAEARDEVTGEDLEKNDALKWLFAQPGHSLLGMKYVNSALRNAIMKQRPSVARSIIALVPQDSVRELAAMAVQTERDSMTSARDDSVMSVGGMIQPDSDGDENMGYPTRTPVDDVEAKTGEYKKCLKEYLCAQEYLEALQSFNEWFQHYHRERPVESVAANTDASSARGALSNEFAKRALASKMETWKATLGGLCDRASRHLKCILNYPDGGWMCDPSDEIVDDDIEMDASLEFESRRRKELQALRRICIPQVTSLLQTVLHGTGRYAESMAIANLIAHEDSCLYNEFSKDDLAQFLVKVQESAVELLKVPGNMDPYGMGEI</sequence>
<dbReference type="GO" id="GO:0031965">
    <property type="term" value="C:nuclear membrane"/>
    <property type="evidence" value="ECO:0007669"/>
    <property type="project" value="UniProtKB-SubCell"/>
</dbReference>
<comment type="subunit">
    <text evidence="8">Part of the nuclear pore complex (NPC).</text>
</comment>
<evidence type="ECO:0000256" key="9">
    <source>
        <dbReference type="SAM" id="MobiDB-lite"/>
    </source>
</evidence>
<comment type="subcellular location">
    <subcellularLocation>
        <location evidence="8">Nucleus</location>
        <location evidence="8">Nuclear pore complex</location>
    </subcellularLocation>
    <subcellularLocation>
        <location evidence="8">Nucleus membrane</location>
    </subcellularLocation>
</comment>
<keyword evidence="3" id="KW-0509">mRNA transport</keyword>
<comment type="function">
    <text evidence="8">Functions as a component of the nuclear pore complex (NPC).</text>
</comment>
<dbReference type="PANTHER" id="PTHR13003:SF2">
    <property type="entry name" value="NUCLEAR PORE COMPLEX PROTEIN NUP107"/>
    <property type="match status" value="1"/>
</dbReference>
<accession>A0AAJ6QP71</accession>
<dbReference type="GeneID" id="100899400"/>
<dbReference type="Proteomes" id="UP000694867">
    <property type="component" value="Unplaced"/>
</dbReference>